<keyword evidence="6" id="KW-1185">Reference proteome</keyword>
<proteinExistence type="predicted"/>
<keyword evidence="4" id="KW-0472">Membrane</keyword>
<keyword evidence="4" id="KW-0812">Transmembrane</keyword>
<feature type="transmembrane region" description="Helical" evidence="4">
    <location>
        <begin position="362"/>
        <end position="384"/>
    </location>
</feature>
<dbReference type="Pfam" id="PF14559">
    <property type="entry name" value="TPR_19"/>
    <property type="match status" value="3"/>
</dbReference>
<feature type="transmembrane region" description="Helical" evidence="4">
    <location>
        <begin position="336"/>
        <end position="355"/>
    </location>
</feature>
<feature type="repeat" description="TPR" evidence="3">
    <location>
        <begin position="171"/>
        <end position="204"/>
    </location>
</feature>
<keyword evidence="1" id="KW-0677">Repeat</keyword>
<dbReference type="SMART" id="SM00028">
    <property type="entry name" value="TPR"/>
    <property type="match status" value="5"/>
</dbReference>
<dbReference type="Gene3D" id="1.25.40.10">
    <property type="entry name" value="Tetratricopeptide repeat domain"/>
    <property type="match status" value="2"/>
</dbReference>
<feature type="repeat" description="TPR" evidence="3">
    <location>
        <begin position="69"/>
        <end position="102"/>
    </location>
</feature>
<dbReference type="EMBL" id="LIYD01000005">
    <property type="protein sequence ID" value="KOS05222.1"/>
    <property type="molecule type" value="Genomic_DNA"/>
</dbReference>
<dbReference type="PANTHER" id="PTHR44943">
    <property type="entry name" value="CELLULOSE SYNTHASE OPERON PROTEIN C"/>
    <property type="match status" value="1"/>
</dbReference>
<dbReference type="InterPro" id="IPR051685">
    <property type="entry name" value="Ycf3/AcsC/BcsC/TPR_MFPF"/>
</dbReference>
<keyword evidence="4" id="KW-1133">Transmembrane helix</keyword>
<evidence type="ECO:0000313" key="5">
    <source>
        <dbReference type="EMBL" id="KOS05222.1"/>
    </source>
</evidence>
<reference evidence="5 6" key="1">
    <citation type="submission" date="2015-08" db="EMBL/GenBank/DDBJ databases">
        <title>Whole genome sequence of Flavobacterium akiainvivens IK-1T, from decaying Wikstroemia oahuensis, an endemic Hawaiian shrub.</title>
        <authorList>
            <person name="Wan X."/>
            <person name="Hou S."/>
            <person name="Saito J."/>
            <person name="Donachie S."/>
        </authorList>
    </citation>
    <scope>NUCLEOTIDE SEQUENCE [LARGE SCALE GENOMIC DNA]</scope>
    <source>
        <strain evidence="5 6">IK-1</strain>
    </source>
</reference>
<dbReference type="SUPFAM" id="SSF48452">
    <property type="entry name" value="TPR-like"/>
    <property type="match status" value="2"/>
</dbReference>
<organism evidence="5 6">
    <name type="scientific">Flavobacterium akiainvivens</name>
    <dbReference type="NCBI Taxonomy" id="1202724"/>
    <lineage>
        <taxon>Bacteria</taxon>
        <taxon>Pseudomonadati</taxon>
        <taxon>Bacteroidota</taxon>
        <taxon>Flavobacteriia</taxon>
        <taxon>Flavobacteriales</taxon>
        <taxon>Flavobacteriaceae</taxon>
        <taxon>Flavobacterium</taxon>
    </lineage>
</organism>
<comment type="caution">
    <text evidence="5">The sequence shown here is derived from an EMBL/GenBank/DDBJ whole genome shotgun (WGS) entry which is preliminary data.</text>
</comment>
<keyword evidence="2 3" id="KW-0802">TPR repeat</keyword>
<feature type="transmembrane region" description="Helical" evidence="4">
    <location>
        <begin position="267"/>
        <end position="293"/>
    </location>
</feature>
<feature type="transmembrane region" description="Helical" evidence="4">
    <location>
        <begin position="239"/>
        <end position="255"/>
    </location>
</feature>
<dbReference type="RefSeq" id="WP_074961528.1">
    <property type="nucleotide sequence ID" value="NZ_FOYA01000006.1"/>
</dbReference>
<dbReference type="PATRIC" id="fig|1202724.3.peg.739"/>
<dbReference type="PROSITE" id="PS50293">
    <property type="entry name" value="TPR_REGION"/>
    <property type="match status" value="1"/>
</dbReference>
<protein>
    <submittedName>
        <fullName evidence="5">Uncharacterized protein</fullName>
    </submittedName>
</protein>
<feature type="transmembrane region" description="Helical" evidence="4">
    <location>
        <begin position="313"/>
        <end position="330"/>
    </location>
</feature>
<feature type="repeat" description="TPR" evidence="3">
    <location>
        <begin position="103"/>
        <end position="136"/>
    </location>
</feature>
<evidence type="ECO:0000313" key="6">
    <source>
        <dbReference type="Proteomes" id="UP000037755"/>
    </source>
</evidence>
<accession>A0A0N0RQJ8</accession>
<evidence type="ECO:0000256" key="2">
    <source>
        <dbReference type="ARBA" id="ARBA00022803"/>
    </source>
</evidence>
<feature type="transmembrane region" description="Helical" evidence="4">
    <location>
        <begin position="390"/>
        <end position="411"/>
    </location>
</feature>
<dbReference type="InterPro" id="IPR011990">
    <property type="entry name" value="TPR-like_helical_dom_sf"/>
</dbReference>
<dbReference type="PROSITE" id="PS50005">
    <property type="entry name" value="TPR"/>
    <property type="match status" value="3"/>
</dbReference>
<dbReference type="Proteomes" id="UP000037755">
    <property type="component" value="Unassembled WGS sequence"/>
</dbReference>
<gene>
    <name evidence="5" type="ORF">AM493_03595</name>
</gene>
<evidence type="ECO:0000256" key="4">
    <source>
        <dbReference type="SAM" id="Phobius"/>
    </source>
</evidence>
<dbReference type="OrthoDB" id="1489995at2"/>
<dbReference type="AlphaFoldDB" id="A0A0N0RQJ8"/>
<name>A0A0N0RQJ8_9FLAO</name>
<dbReference type="PANTHER" id="PTHR44943:SF8">
    <property type="entry name" value="TPR REPEAT-CONTAINING PROTEIN MJ0263"/>
    <property type="match status" value="1"/>
</dbReference>
<sequence length="416" mass="46829">MSEQLSRVHLLMGQGRYNDAEVLIKDMLSLDASDIYLLSLLAEVSLQLDKVDVAKTAVDRAIASEPDNSYLFYLKSRVCLSEDDFQGAERYVKQAISLDPSDADCFALLAAIQLSRKQYDEALQSADKALELDPENLFALNTRSNTLIKLKRPEESFATIEGALREDPNNYYTHANYGWSLLENGDYKTARKHFKEALLNNPNYQYAQTGMSEAIKAGNPIYRLFLKYSFFMQNLTSKYQWGVIIGFFFITKMLRGLAENSPTLQPYLLPVVVLLTMLAFSTWIIEPVGNLFLSFHPYGKYLLDKREKLTSKFIAACFAVFVVGIVLFAITGLDKYLILGAFGFLMMLPVSHIFMPAKFKHLFLLYNIILAALGIGAIAITFAGGELFNGLTALFSLAFFAFQLAANYFIISKTNR</sequence>
<evidence type="ECO:0000256" key="1">
    <source>
        <dbReference type="ARBA" id="ARBA00022737"/>
    </source>
</evidence>
<evidence type="ECO:0000256" key="3">
    <source>
        <dbReference type="PROSITE-ProRule" id="PRU00339"/>
    </source>
</evidence>
<dbReference type="InterPro" id="IPR019734">
    <property type="entry name" value="TPR_rpt"/>
</dbReference>
<dbReference type="STRING" id="1202724.AM493_03595"/>